<gene>
    <name evidence="2" type="ORF">GCM10009332_19220</name>
</gene>
<reference evidence="2" key="1">
    <citation type="journal article" date="2014" name="Int. J. Syst. Evol. Microbiol.">
        <title>Complete genome sequence of Corynebacterium casei LMG S-19264T (=DSM 44701T), isolated from a smear-ripened cheese.</title>
        <authorList>
            <consortium name="US DOE Joint Genome Institute (JGI-PGF)"/>
            <person name="Walter F."/>
            <person name="Albersmeier A."/>
            <person name="Kalinowski J."/>
            <person name="Ruckert C."/>
        </authorList>
    </citation>
    <scope>NUCLEOTIDE SEQUENCE</scope>
    <source>
        <strain evidence="2">JCM 30804</strain>
    </source>
</reference>
<organism evidence="2 3">
    <name type="scientific">Shewanella gelidii</name>
    <dbReference type="NCBI Taxonomy" id="1642821"/>
    <lineage>
        <taxon>Bacteria</taxon>
        <taxon>Pseudomonadati</taxon>
        <taxon>Pseudomonadota</taxon>
        <taxon>Gammaproteobacteria</taxon>
        <taxon>Alteromonadales</taxon>
        <taxon>Shewanellaceae</taxon>
        <taxon>Shewanella</taxon>
    </lineage>
</organism>
<dbReference type="InterPro" id="IPR050767">
    <property type="entry name" value="Sel1_AlgK"/>
</dbReference>
<evidence type="ECO:0000313" key="3">
    <source>
        <dbReference type="Proteomes" id="UP000613743"/>
    </source>
</evidence>
<evidence type="ECO:0000313" key="2">
    <source>
        <dbReference type="EMBL" id="GGI82151.1"/>
    </source>
</evidence>
<dbReference type="SUPFAM" id="SSF81901">
    <property type="entry name" value="HCP-like"/>
    <property type="match status" value="1"/>
</dbReference>
<dbReference type="PANTHER" id="PTHR11102">
    <property type="entry name" value="SEL-1-LIKE PROTEIN"/>
    <property type="match status" value="1"/>
</dbReference>
<reference evidence="2" key="2">
    <citation type="submission" date="2020-09" db="EMBL/GenBank/DDBJ databases">
        <authorList>
            <person name="Sun Q."/>
            <person name="Ohkuma M."/>
        </authorList>
    </citation>
    <scope>NUCLEOTIDE SEQUENCE</scope>
    <source>
        <strain evidence="2">JCM 30804</strain>
    </source>
</reference>
<dbReference type="EMBL" id="BMPZ01000004">
    <property type="protein sequence ID" value="GGI82151.1"/>
    <property type="molecule type" value="Genomic_DNA"/>
</dbReference>
<evidence type="ECO:0000259" key="1">
    <source>
        <dbReference type="Pfam" id="PF13643"/>
    </source>
</evidence>
<comment type="caution">
    <text evidence="2">The sequence shown here is derived from an EMBL/GenBank/DDBJ whole genome shotgun (WGS) entry which is preliminary data.</text>
</comment>
<dbReference type="Pfam" id="PF08238">
    <property type="entry name" value="Sel1"/>
    <property type="match status" value="5"/>
</dbReference>
<dbReference type="Pfam" id="PF13643">
    <property type="entry name" value="DUF4145"/>
    <property type="match status" value="1"/>
</dbReference>
<accession>A0A917JUK0</accession>
<proteinExistence type="predicted"/>
<dbReference type="InterPro" id="IPR006597">
    <property type="entry name" value="Sel1-like"/>
</dbReference>
<sequence>MLNDTEFASLFSASIGEDYRLAKSYVHDVPTQTLLRVRSICHRLTQLIAEQQRLELDSPNLFDRIERLNQQRVIDARIARKLHKLRAGGNRGAHPEKFHLTLTQLIELAQKSIADLLLVLEQVSTLCIAKSSPDYLFVPFDVIAGRDLCYRAVMEADVEAQYLVGMSLKSKALLLKEQAQIIEQQQSLDGDTHTQASENSLNAQVEASFEQAAYWFSTASHRHPRAQFEYGVCLLHGYGVKQDVITGEHLIASAAAQRVDQAMALLGYFYLVGSETLAQDLGQAKVFLLQAAELDVAEAMANLGVYYYQRQALSESFLWIQKAAQAGYPHSQFHLALMLASGEGCDVDLQASQVWMQEAAVQGQVDAMLHVATQILDGAANESEEPKHLSKQLSVKDAERYLQQAIQYEYNVPAMIELSIALADGVLGRIDVVGSAALLVLAKNHATAEELEVIRPLWDSLSLQVEQVQQITLDPEQLKSLTRAQELLKA</sequence>
<dbReference type="InterPro" id="IPR011990">
    <property type="entry name" value="TPR-like_helical_dom_sf"/>
</dbReference>
<protein>
    <recommendedName>
        <fullName evidence="1">DUF4145 domain-containing protein</fullName>
    </recommendedName>
</protein>
<keyword evidence="3" id="KW-1185">Reference proteome</keyword>
<dbReference type="PANTHER" id="PTHR11102:SF160">
    <property type="entry name" value="ERAD-ASSOCIATED E3 UBIQUITIN-PROTEIN LIGASE COMPONENT HRD3"/>
    <property type="match status" value="1"/>
</dbReference>
<dbReference type="Gene3D" id="1.25.40.10">
    <property type="entry name" value="Tetratricopeptide repeat domain"/>
    <property type="match status" value="1"/>
</dbReference>
<dbReference type="AlphaFoldDB" id="A0A917JUK0"/>
<dbReference type="RefSeq" id="WP_188920282.1">
    <property type="nucleotide sequence ID" value="NZ_BMPZ01000004.1"/>
</dbReference>
<dbReference type="Proteomes" id="UP000613743">
    <property type="component" value="Unassembled WGS sequence"/>
</dbReference>
<dbReference type="InterPro" id="IPR025285">
    <property type="entry name" value="DUF4145"/>
</dbReference>
<name>A0A917JUK0_9GAMM</name>
<feature type="domain" description="DUF4145" evidence="1">
    <location>
        <begin position="23"/>
        <end position="107"/>
    </location>
</feature>
<dbReference type="SMART" id="SM00671">
    <property type="entry name" value="SEL1"/>
    <property type="match status" value="4"/>
</dbReference>